<organism evidence="2 3">
    <name type="scientific">Spiroplasma alleghenense</name>
    <dbReference type="NCBI Taxonomy" id="216931"/>
    <lineage>
        <taxon>Bacteria</taxon>
        <taxon>Bacillati</taxon>
        <taxon>Mycoplasmatota</taxon>
        <taxon>Mollicutes</taxon>
        <taxon>Entomoplasmatales</taxon>
        <taxon>Spiroplasmataceae</taxon>
        <taxon>Spiroplasma</taxon>
    </lineage>
</organism>
<name>A0A345Z5D1_9MOLU</name>
<proteinExistence type="predicted"/>
<keyword evidence="3" id="KW-1185">Reference proteome</keyword>
<sequence length="816" mass="94886">MRKLLAILASLGISTASVTTLVSCQKPEEKENKVSYEGKIYNSKEEVLNQVRNEAEIYQDTQSEFSSYKGEIFNSLDYEKMYEKILSDYTITERETLKNINNTTTLGDNQIISFLPEGNDGEIVKVYRDANGYALTDQKQAINSYLAGTKWYYSEGKDQRSYVFEHQHQIENFLFNKHLSFLKKGEKTTCYDINSFSCESKESTIDHIRRNTHLEYSLGSYKWNSSNIPNLDEMPNYLIEKYINSFTRKSNNYLNTYALNINSNFDNFFGDRIIETDLSESSFKSSLGDWKVVNRNSINPLLWQSMIISKFFNLILENFKDVKDSKWTVLGDIFDNDKEKYEKFKNCFNEVSSLQIGLDDFDFGFSIEESEAKLSQINNLDSKIKSLIFIKKLSDEVAISYNEGNEENLEIFDKEVSKIIGKIFTKGMQAEDAEKFLSLTKNNNFFNQDFVNLVLKSTSISEKNSNSKNLEIYVRNLNNVVEKLAGVVNIVGEVTSQPEIKLFSKIWGIANSLSPFENKLLQLDLGNGQFLFFSTNDWKVPLFNVSLNNTKPSKYLSSVQVINNDRIRMPKGGYFFLNSLYKNREEAILALKKYIIKFPWKFKEVGLLLDNNFEKFPERIIENKGREYLKGELEKYALDIFNYSYAGNASQEFTDGFGNKFATKKAAIDSMEKYLKSKIFKYIYVPYNKYLSYKYYPTKLTLYSENKDYIDNVLAASKDVLSTDLIKNPYFDKLDTNINLKSNFYQLYFKGNLYNFKTRKDAQYFVINNSDITKGIYNTEGNFIFYKGQIFKDIKALEKEVYRKIKKVSEGFNNEK</sequence>
<evidence type="ECO:0008006" key="4">
    <source>
        <dbReference type="Google" id="ProtNLM"/>
    </source>
</evidence>
<dbReference type="Proteomes" id="UP000254792">
    <property type="component" value="Chromosome"/>
</dbReference>
<protein>
    <recommendedName>
        <fullName evidence="4">Lipoprotein</fullName>
    </recommendedName>
</protein>
<reference evidence="2 3" key="1">
    <citation type="submission" date="2018-07" db="EMBL/GenBank/DDBJ databases">
        <title>Complete genome sequence of Spiroplasma alleghenense PLHS-1 (ATCC 51752).</title>
        <authorList>
            <person name="Chou L."/>
            <person name="Lee T.-Y."/>
            <person name="Tsai Y.-M."/>
            <person name="Kuo C.-H."/>
        </authorList>
    </citation>
    <scope>NUCLEOTIDE SEQUENCE [LARGE SCALE GENOMIC DNA]</scope>
    <source>
        <strain evidence="2 3">PLHS-1</strain>
    </source>
</reference>
<evidence type="ECO:0000313" key="3">
    <source>
        <dbReference type="Proteomes" id="UP000254792"/>
    </source>
</evidence>
<evidence type="ECO:0000313" key="2">
    <source>
        <dbReference type="EMBL" id="AXK51810.1"/>
    </source>
</evidence>
<dbReference type="KEGG" id="salx:SALLE_v1c11400"/>
<keyword evidence="1" id="KW-0732">Signal</keyword>
<dbReference type="EMBL" id="CP031376">
    <property type="protein sequence ID" value="AXK51810.1"/>
    <property type="molecule type" value="Genomic_DNA"/>
</dbReference>
<dbReference type="PROSITE" id="PS51257">
    <property type="entry name" value="PROKAR_LIPOPROTEIN"/>
    <property type="match status" value="1"/>
</dbReference>
<evidence type="ECO:0000256" key="1">
    <source>
        <dbReference type="SAM" id="SignalP"/>
    </source>
</evidence>
<dbReference type="RefSeq" id="WP_115558694.1">
    <property type="nucleotide sequence ID" value="NZ_CP031376.1"/>
</dbReference>
<dbReference type="OrthoDB" id="390379at2"/>
<dbReference type="AlphaFoldDB" id="A0A345Z5D1"/>
<accession>A0A345Z5D1</accession>
<feature type="chain" id="PRO_5016641665" description="Lipoprotein" evidence="1">
    <location>
        <begin position="20"/>
        <end position="816"/>
    </location>
</feature>
<gene>
    <name evidence="2" type="ORF">SALLE_v1c11400</name>
</gene>
<feature type="signal peptide" evidence="1">
    <location>
        <begin position="1"/>
        <end position="19"/>
    </location>
</feature>